<dbReference type="EMBL" id="ML006726">
    <property type="protein sequence ID" value="RKP16286.1"/>
    <property type="molecule type" value="Genomic_DNA"/>
</dbReference>
<feature type="non-terminal residue" evidence="1">
    <location>
        <position position="502"/>
    </location>
</feature>
<dbReference type="Proteomes" id="UP000281549">
    <property type="component" value="Unassembled WGS sequence"/>
</dbReference>
<dbReference type="AlphaFoldDB" id="A0A4P9YAQ9"/>
<evidence type="ECO:0000313" key="1">
    <source>
        <dbReference type="EMBL" id="RKP16286.1"/>
    </source>
</evidence>
<accession>A0A4P9YAQ9</accession>
<gene>
    <name evidence="1" type="ORF">ROZALSC1DRAFT_25454</name>
</gene>
<proteinExistence type="predicted"/>
<protein>
    <submittedName>
        <fullName evidence="1">Uncharacterized protein</fullName>
    </submittedName>
</protein>
<sequence>MNVLQHVEYFHSELEKHINVLDIIERLISWLPQNDMKNNLKGICQLLACFMSLGNQSEGFDEKIRSVYLELIKSWKVILNENNLPYTANYVAINKRDESLQYICSLCTLSMEIYYRKGPVALSLRKCRSIYPNLIIESLIEYNEPMVIKACAKLLALPFISSKDIISSMILLNYSKHGNENDLIKLVEHLHVELVKDKITMEFLLDMCKNNYKQLALAIFNKMNLQASFEFCYETLELQVVRDDTEAINFLLCRLKVERRKDKLINLLKFTKDVPGMKDCLECVIASVKDIELAFYGFKYSPFQCLHILMKPFHDHKMIHAKDDQIGFIEEITESQLNVMKQEEQKKSLDFLMKLNDEKINKAISKLVDYAFEHPCYLTSVVLKNSEKFNLRSMMDSGILFKSQDDLISIFEKANMRSDEIELIGKQIKHGVPLKCLLEKAAHNGDFKVCLSLLGKIEYDENFIFGISETLTNLLNDNNLNEEFFISELNQLNLNTVQLIYF</sequence>
<organism evidence="1 2">
    <name type="scientific">Rozella allomycis (strain CSF55)</name>
    <dbReference type="NCBI Taxonomy" id="988480"/>
    <lineage>
        <taxon>Eukaryota</taxon>
        <taxon>Fungi</taxon>
        <taxon>Fungi incertae sedis</taxon>
        <taxon>Cryptomycota</taxon>
        <taxon>Cryptomycota incertae sedis</taxon>
        <taxon>Rozella</taxon>
    </lineage>
</organism>
<name>A0A4P9YAQ9_ROZAC</name>
<reference evidence="2" key="1">
    <citation type="journal article" date="2018" name="Nat. Microbiol.">
        <title>Leveraging single-cell genomics to expand the fungal tree of life.</title>
        <authorList>
            <person name="Ahrendt S.R."/>
            <person name="Quandt C.A."/>
            <person name="Ciobanu D."/>
            <person name="Clum A."/>
            <person name="Salamov A."/>
            <person name="Andreopoulos B."/>
            <person name="Cheng J.F."/>
            <person name="Woyke T."/>
            <person name="Pelin A."/>
            <person name="Henrissat B."/>
            <person name="Reynolds N.K."/>
            <person name="Benny G.L."/>
            <person name="Smith M.E."/>
            <person name="James T.Y."/>
            <person name="Grigoriev I.V."/>
        </authorList>
    </citation>
    <scope>NUCLEOTIDE SEQUENCE [LARGE SCALE GENOMIC DNA]</scope>
    <source>
        <strain evidence="2">CSF55</strain>
    </source>
</reference>
<evidence type="ECO:0000313" key="2">
    <source>
        <dbReference type="Proteomes" id="UP000281549"/>
    </source>
</evidence>